<dbReference type="Proteomes" id="UP000217209">
    <property type="component" value="Chromosome"/>
</dbReference>
<reference evidence="2 3" key="1">
    <citation type="submission" date="2016-12" db="EMBL/GenBank/DDBJ databases">
        <authorList>
            <person name="Song W.-J."/>
            <person name="Kurnit D.M."/>
        </authorList>
    </citation>
    <scope>NUCLEOTIDE SEQUENCE [LARGE SCALE GENOMIC DNA]</scope>
    <source>
        <strain evidence="2 3">DSM 30827</strain>
    </source>
</reference>
<gene>
    <name evidence="2" type="ORF">CGLAU_01760</name>
</gene>
<proteinExistence type="predicted"/>
<dbReference type="KEGG" id="cgv:CGLAU_01760"/>
<dbReference type="EMBL" id="CP019688">
    <property type="protein sequence ID" value="AQQ14339.1"/>
    <property type="molecule type" value="Genomic_DNA"/>
</dbReference>
<dbReference type="AlphaFoldDB" id="A0A1Q2HU24"/>
<feature type="region of interest" description="Disordered" evidence="1">
    <location>
        <begin position="197"/>
        <end position="219"/>
    </location>
</feature>
<accession>A0A1Q2HU24</accession>
<organism evidence="2 3">
    <name type="scientific">Corynebacterium glaucum</name>
    <dbReference type="NCBI Taxonomy" id="187491"/>
    <lineage>
        <taxon>Bacteria</taxon>
        <taxon>Bacillati</taxon>
        <taxon>Actinomycetota</taxon>
        <taxon>Actinomycetes</taxon>
        <taxon>Mycobacteriales</taxon>
        <taxon>Corynebacteriaceae</taxon>
        <taxon>Corynebacterium</taxon>
    </lineage>
</organism>
<evidence type="ECO:0000313" key="2">
    <source>
        <dbReference type="EMBL" id="AQQ14339.1"/>
    </source>
</evidence>
<evidence type="ECO:0000256" key="1">
    <source>
        <dbReference type="SAM" id="MobiDB-lite"/>
    </source>
</evidence>
<name>A0A1Q2HU24_9CORY</name>
<protein>
    <submittedName>
        <fullName evidence="2">Uncharacterized protein</fullName>
    </submittedName>
</protein>
<keyword evidence="3" id="KW-1185">Reference proteome</keyword>
<dbReference type="RefSeq" id="WP_095659196.1">
    <property type="nucleotide sequence ID" value="NZ_CP019688.1"/>
</dbReference>
<dbReference type="OrthoDB" id="8657476at2"/>
<sequence length="265" mass="29758">MPYFMQFDPSMKAIRPTDNTRLRMPTHNGDIEAHIYYTKFQQIGPPLVAVPATDDNFRVLGLDPATHTETSRWIVPPFPLLSIAFQKGGPFIRDGKLSDDWPGFTREETAIVSGDYRPGVPGFVARELDYPLDVAEVDTTDWPIEMWVGGSAVREAEPEERNYQLVPWAYFPLGYLDLWLEQYRCFHLGLDIPTKLSPPDTDIDSDRDEHTTDSGMKTTVVSLDESAGDDAGKHTMYAQVLVDSDIDKAVAATQYYPTATSSKAF</sequence>
<evidence type="ECO:0000313" key="3">
    <source>
        <dbReference type="Proteomes" id="UP000217209"/>
    </source>
</evidence>